<gene>
    <name evidence="2" type="ORF">BYL167_LOCUS60098</name>
    <name evidence="1" type="ORF">CJN711_LOCUS23506</name>
</gene>
<dbReference type="EMBL" id="CAJOBH010229858">
    <property type="protein sequence ID" value="CAF5067302.1"/>
    <property type="molecule type" value="Genomic_DNA"/>
</dbReference>
<proteinExistence type="predicted"/>
<evidence type="ECO:0000313" key="2">
    <source>
        <dbReference type="EMBL" id="CAF5067302.1"/>
    </source>
</evidence>
<feature type="non-terminal residue" evidence="1">
    <location>
        <position position="1"/>
    </location>
</feature>
<organism evidence="1 3">
    <name type="scientific">Rotaria magnacalcarata</name>
    <dbReference type="NCBI Taxonomy" id="392030"/>
    <lineage>
        <taxon>Eukaryota</taxon>
        <taxon>Metazoa</taxon>
        <taxon>Spiralia</taxon>
        <taxon>Gnathifera</taxon>
        <taxon>Rotifera</taxon>
        <taxon>Eurotatoria</taxon>
        <taxon>Bdelloidea</taxon>
        <taxon>Philodinida</taxon>
        <taxon>Philodinidae</taxon>
        <taxon>Rotaria</taxon>
    </lineage>
</organism>
<evidence type="ECO:0000313" key="1">
    <source>
        <dbReference type="EMBL" id="CAF1429834.1"/>
    </source>
</evidence>
<sequence length="35" mass="3818">LISTSAFELDKSSSSSSELAFRIYGKVTLICSTYL</sequence>
<dbReference type="Proteomes" id="UP000663855">
    <property type="component" value="Unassembled WGS sequence"/>
</dbReference>
<comment type="caution">
    <text evidence="1">The sequence shown here is derived from an EMBL/GenBank/DDBJ whole genome shotgun (WGS) entry which is preliminary data.</text>
</comment>
<accession>A0A815MUN2</accession>
<dbReference type="Proteomes" id="UP000681967">
    <property type="component" value="Unassembled WGS sequence"/>
</dbReference>
<name>A0A815MUN2_9BILA</name>
<evidence type="ECO:0000313" key="3">
    <source>
        <dbReference type="Proteomes" id="UP000663855"/>
    </source>
</evidence>
<dbReference type="AlphaFoldDB" id="A0A815MUN2"/>
<protein>
    <submittedName>
        <fullName evidence="1">Uncharacterized protein</fullName>
    </submittedName>
</protein>
<reference evidence="1" key="1">
    <citation type="submission" date="2021-02" db="EMBL/GenBank/DDBJ databases">
        <authorList>
            <person name="Nowell W R."/>
        </authorList>
    </citation>
    <scope>NUCLEOTIDE SEQUENCE</scope>
</reference>
<dbReference type="EMBL" id="CAJNOV010010924">
    <property type="protein sequence ID" value="CAF1429834.1"/>
    <property type="molecule type" value="Genomic_DNA"/>
</dbReference>